<dbReference type="PROSITE" id="PS51257">
    <property type="entry name" value="PROKAR_LIPOPROTEIN"/>
    <property type="match status" value="1"/>
</dbReference>
<keyword evidence="4" id="KW-1185">Reference proteome</keyword>
<protein>
    <submittedName>
        <fullName evidence="3">Peroxiredoxin</fullName>
    </submittedName>
</protein>
<reference evidence="3 4" key="1">
    <citation type="submission" date="2019-03" db="EMBL/GenBank/DDBJ databases">
        <title>Genomic Encyclopedia of Archaeal and Bacterial Type Strains, Phase II (KMG-II): from individual species to whole genera.</title>
        <authorList>
            <person name="Goeker M."/>
        </authorList>
    </citation>
    <scope>NUCLEOTIDE SEQUENCE [LARGE SCALE GENOMIC DNA]</scope>
    <source>
        <strain evidence="3 4">DSM 24425</strain>
    </source>
</reference>
<dbReference type="InterPro" id="IPR017937">
    <property type="entry name" value="Thioredoxin_CS"/>
</dbReference>
<comment type="caution">
    <text evidence="3">The sequence shown here is derived from an EMBL/GenBank/DDBJ whole genome shotgun (WGS) entry which is preliminary data.</text>
</comment>
<dbReference type="Gene3D" id="3.40.30.10">
    <property type="entry name" value="Glutaredoxin"/>
    <property type="match status" value="1"/>
</dbReference>
<keyword evidence="1" id="KW-0676">Redox-active center</keyword>
<feature type="domain" description="Thioredoxin" evidence="2">
    <location>
        <begin position="36"/>
        <end position="182"/>
    </location>
</feature>
<dbReference type="PANTHER" id="PTHR42852">
    <property type="entry name" value="THIOL:DISULFIDE INTERCHANGE PROTEIN DSBE"/>
    <property type="match status" value="1"/>
</dbReference>
<sequence length="183" mass="20932">MRKLLVAFLALSVATFVGCGKEETKVEKAQEEVRKNEEGVKAYDFELTDVNGKKVKLSDFKGKVVIVQFFGTYCPPCRMEMPVLEKLYKDYGGKVVVLGISVDYMGEDPSKLKPFVKQMGVTYPVLVSDERTWQEYAARITGLDSIPQTYIIDKEGFVRYYEVGYMPSYESLFRKAVEELLRE</sequence>
<dbReference type="GO" id="GO:0016491">
    <property type="term" value="F:oxidoreductase activity"/>
    <property type="evidence" value="ECO:0007669"/>
    <property type="project" value="InterPro"/>
</dbReference>
<dbReference type="PROSITE" id="PS51352">
    <property type="entry name" value="THIOREDOXIN_2"/>
    <property type="match status" value="1"/>
</dbReference>
<dbReference type="Pfam" id="PF00578">
    <property type="entry name" value="AhpC-TSA"/>
    <property type="match status" value="1"/>
</dbReference>
<dbReference type="InterPro" id="IPR000866">
    <property type="entry name" value="AhpC/TSA"/>
</dbReference>
<name>A0A4R1GBN1_9BACT</name>
<dbReference type="Proteomes" id="UP000295777">
    <property type="component" value="Unassembled WGS sequence"/>
</dbReference>
<dbReference type="InterPro" id="IPR036249">
    <property type="entry name" value="Thioredoxin-like_sf"/>
</dbReference>
<dbReference type="GO" id="GO:0016209">
    <property type="term" value="F:antioxidant activity"/>
    <property type="evidence" value="ECO:0007669"/>
    <property type="project" value="InterPro"/>
</dbReference>
<dbReference type="PANTHER" id="PTHR42852:SF17">
    <property type="entry name" value="THIOREDOXIN-LIKE PROTEIN HI_1115"/>
    <property type="match status" value="1"/>
</dbReference>
<dbReference type="PROSITE" id="PS00194">
    <property type="entry name" value="THIOREDOXIN_1"/>
    <property type="match status" value="1"/>
</dbReference>
<proteinExistence type="predicted"/>
<evidence type="ECO:0000313" key="4">
    <source>
        <dbReference type="Proteomes" id="UP000295777"/>
    </source>
</evidence>
<dbReference type="AlphaFoldDB" id="A0A4R1GBN1"/>
<accession>A0A4R1GBN1</accession>
<evidence type="ECO:0000259" key="2">
    <source>
        <dbReference type="PROSITE" id="PS51352"/>
    </source>
</evidence>
<dbReference type="SUPFAM" id="SSF52833">
    <property type="entry name" value="Thioredoxin-like"/>
    <property type="match status" value="1"/>
</dbReference>
<dbReference type="InterPro" id="IPR050553">
    <property type="entry name" value="Thioredoxin_ResA/DsbE_sf"/>
</dbReference>
<dbReference type="EMBL" id="SMFV01000004">
    <property type="protein sequence ID" value="TCK03905.1"/>
    <property type="molecule type" value="Genomic_DNA"/>
</dbReference>
<dbReference type="OrthoDB" id="25753at2"/>
<evidence type="ECO:0000313" key="3">
    <source>
        <dbReference type="EMBL" id="TCK03905.1"/>
    </source>
</evidence>
<gene>
    <name evidence="3" type="ORF">CLV27_1219</name>
</gene>
<organism evidence="3 4">
    <name type="scientific">Phorcysia thermohydrogeniphila</name>
    <dbReference type="NCBI Taxonomy" id="936138"/>
    <lineage>
        <taxon>Bacteria</taxon>
        <taxon>Pseudomonadati</taxon>
        <taxon>Aquificota</taxon>
        <taxon>Aquificia</taxon>
        <taxon>Desulfurobacteriales</taxon>
        <taxon>Desulfurobacteriaceae</taxon>
        <taxon>Phorcysia</taxon>
    </lineage>
</organism>
<dbReference type="RefSeq" id="WP_132526842.1">
    <property type="nucleotide sequence ID" value="NZ_SMFV01000004.1"/>
</dbReference>
<dbReference type="InterPro" id="IPR013766">
    <property type="entry name" value="Thioredoxin_domain"/>
</dbReference>
<evidence type="ECO:0000256" key="1">
    <source>
        <dbReference type="ARBA" id="ARBA00023284"/>
    </source>
</evidence>
<dbReference type="CDD" id="cd02966">
    <property type="entry name" value="TlpA_like_family"/>
    <property type="match status" value="1"/>
</dbReference>